<evidence type="ECO:0000256" key="7">
    <source>
        <dbReference type="HAMAP-Rule" id="MF_02090"/>
    </source>
</evidence>
<dbReference type="SUPFAM" id="SSF52402">
    <property type="entry name" value="Adenine nucleotide alpha hydrolases-like"/>
    <property type="match status" value="1"/>
</dbReference>
<dbReference type="EMBL" id="CP001841">
    <property type="protein sequence ID" value="AEF80890.1"/>
    <property type="molecule type" value="Genomic_DNA"/>
</dbReference>
<feature type="binding site" evidence="7">
    <location>
        <position position="553"/>
    </location>
    <ligand>
        <name>deamido-NAD(+)</name>
        <dbReference type="ChEBI" id="CHEBI:58437"/>
        <note>ligand shared between two neighboring subunits</note>
    </ligand>
</feature>
<dbReference type="InterPro" id="IPR014445">
    <property type="entry name" value="Gln-dep_NAD_synthase"/>
</dbReference>
<comment type="function">
    <text evidence="7">Catalyzes the ATP-dependent amidation of deamido-NAD to form NAD. Uses L-glutamine as a nitrogen source.</text>
</comment>
<protein>
    <recommendedName>
        <fullName evidence="7 8">Glutamine-dependent NAD(+) synthetase</fullName>
        <ecNumber evidence="7 8">6.3.5.1</ecNumber>
    </recommendedName>
    <alternativeName>
        <fullName evidence="7 8">NAD(+) synthase [glutamine-hydrolyzing]</fullName>
    </alternativeName>
</protein>
<evidence type="ECO:0000259" key="10">
    <source>
        <dbReference type="PROSITE" id="PS50263"/>
    </source>
</evidence>
<dbReference type="Pfam" id="PF02540">
    <property type="entry name" value="NAD_synthase"/>
    <property type="match status" value="1"/>
</dbReference>
<feature type="domain" description="CN hydrolase" evidence="10">
    <location>
        <begin position="1"/>
        <end position="272"/>
    </location>
</feature>
<gene>
    <name evidence="7" type="primary">nadE</name>
    <name evidence="11" type="ordered locus">TREAZ_2846</name>
</gene>
<dbReference type="GO" id="GO:0003952">
    <property type="term" value="F:NAD+ synthase (glutamine-hydrolyzing) activity"/>
    <property type="evidence" value="ECO:0007669"/>
    <property type="project" value="UniProtKB-UniRule"/>
</dbReference>
<dbReference type="InterPro" id="IPR022310">
    <property type="entry name" value="NAD/GMP_synthase"/>
</dbReference>
<feature type="active site" description="For glutaminase activity" evidence="7">
    <location>
        <position position="113"/>
    </location>
</feature>
<keyword evidence="5 7" id="KW-0067">ATP-binding</keyword>
<dbReference type="InterPro" id="IPR003010">
    <property type="entry name" value="C-N_Hydrolase"/>
</dbReference>
<dbReference type="GO" id="GO:0008795">
    <property type="term" value="F:NAD+ synthase activity"/>
    <property type="evidence" value="ECO:0007669"/>
    <property type="project" value="UniProtKB-UniRule"/>
</dbReference>
<dbReference type="CDD" id="cd00553">
    <property type="entry name" value="NAD_synthase"/>
    <property type="match status" value="1"/>
</dbReference>
<dbReference type="STRING" id="545695.TREAZ_2846"/>
<dbReference type="UniPathway" id="UPA00253">
    <property type="reaction ID" value="UER00334"/>
</dbReference>
<evidence type="ECO:0000256" key="2">
    <source>
        <dbReference type="ARBA" id="ARBA00007145"/>
    </source>
</evidence>
<proteinExistence type="inferred from homology"/>
<dbReference type="Gene3D" id="3.60.110.10">
    <property type="entry name" value="Carbon-nitrogen hydrolase"/>
    <property type="match status" value="1"/>
</dbReference>
<evidence type="ECO:0000256" key="3">
    <source>
        <dbReference type="ARBA" id="ARBA00022598"/>
    </source>
</evidence>
<feature type="binding site" evidence="7">
    <location>
        <position position="437"/>
    </location>
    <ligand>
        <name>deamido-NAD(+)</name>
        <dbReference type="ChEBI" id="CHEBI:58437"/>
        <note>ligand shared between two neighboring subunits</note>
    </ligand>
</feature>
<dbReference type="GO" id="GO:0005524">
    <property type="term" value="F:ATP binding"/>
    <property type="evidence" value="ECO:0007669"/>
    <property type="project" value="UniProtKB-UniRule"/>
</dbReference>
<evidence type="ECO:0000313" key="11">
    <source>
        <dbReference type="EMBL" id="AEF80890.1"/>
    </source>
</evidence>
<dbReference type="AlphaFoldDB" id="F5YCG4"/>
<dbReference type="Pfam" id="PF00795">
    <property type="entry name" value="CN_hydrolase"/>
    <property type="match status" value="1"/>
</dbReference>
<dbReference type="CDD" id="cd07570">
    <property type="entry name" value="GAT_Gln-NAD-synth"/>
    <property type="match status" value="1"/>
</dbReference>
<feature type="active site" description="Nucleophile; for glutaminase activity" evidence="7">
    <location>
        <position position="149"/>
    </location>
</feature>
<keyword evidence="3 7" id="KW-0436">Ligase</keyword>
<dbReference type="HAMAP" id="MF_02090">
    <property type="entry name" value="NadE_glutamine_dep"/>
    <property type="match status" value="1"/>
</dbReference>
<dbReference type="HOGENOM" id="CLU_022313_2_0_12"/>
<dbReference type="SUPFAM" id="SSF56317">
    <property type="entry name" value="Carbon-nitrogen hydrolase"/>
    <property type="match status" value="1"/>
</dbReference>
<comment type="caution">
    <text evidence="7">Lacks conserved residue(s) required for the propagation of feature annotation.</text>
</comment>
<dbReference type="PIRSF" id="PIRSF006630">
    <property type="entry name" value="NADS_GAT"/>
    <property type="match status" value="1"/>
</dbReference>
<accession>F5YCG4</accession>
<dbReference type="Proteomes" id="UP000009222">
    <property type="component" value="Chromosome"/>
</dbReference>
<dbReference type="RefSeq" id="WP_015712692.1">
    <property type="nucleotide sequence ID" value="NC_015577.1"/>
</dbReference>
<dbReference type="GO" id="GO:0004359">
    <property type="term" value="F:glutaminase activity"/>
    <property type="evidence" value="ECO:0007669"/>
    <property type="project" value="InterPro"/>
</dbReference>
<evidence type="ECO:0000256" key="4">
    <source>
        <dbReference type="ARBA" id="ARBA00022741"/>
    </source>
</evidence>
<dbReference type="GO" id="GO:0005737">
    <property type="term" value="C:cytoplasm"/>
    <property type="evidence" value="ECO:0007669"/>
    <property type="project" value="InterPro"/>
</dbReference>
<dbReference type="InterPro" id="IPR036526">
    <property type="entry name" value="C-N_Hydrolase_sf"/>
</dbReference>
<dbReference type="Gene3D" id="3.40.50.620">
    <property type="entry name" value="HUPs"/>
    <property type="match status" value="1"/>
</dbReference>
<dbReference type="eggNOG" id="COG0171">
    <property type="taxonomic scope" value="Bacteria"/>
</dbReference>
<feature type="binding site" evidence="7">
    <location>
        <position position="191"/>
    </location>
    <ligand>
        <name>L-glutamine</name>
        <dbReference type="ChEBI" id="CHEBI:58359"/>
    </ligand>
</feature>
<evidence type="ECO:0000313" key="12">
    <source>
        <dbReference type="Proteomes" id="UP000009222"/>
    </source>
</evidence>
<comment type="pathway">
    <text evidence="1 7 8">Cofactor biosynthesis; NAD(+) biosynthesis; NAD(+) from deamido-NAD(+) (L-Gln route): step 1/1.</text>
</comment>
<feature type="binding site" evidence="7">
    <location>
        <begin position="325"/>
        <end position="332"/>
    </location>
    <ligand>
        <name>ATP</name>
        <dbReference type="ChEBI" id="CHEBI:30616"/>
    </ligand>
</feature>
<dbReference type="PANTHER" id="PTHR23090:SF9">
    <property type="entry name" value="GLUTAMINE-DEPENDENT NAD(+) SYNTHETASE"/>
    <property type="match status" value="1"/>
</dbReference>
<dbReference type="EC" id="6.3.5.1" evidence="7 8"/>
<dbReference type="InParanoid" id="F5YCG4"/>
<feature type="binding site" evidence="7">
    <location>
        <position position="185"/>
    </location>
    <ligand>
        <name>L-glutamine</name>
        <dbReference type="ChEBI" id="CHEBI:58359"/>
    </ligand>
</feature>
<keyword evidence="4 7" id="KW-0547">Nucleotide-binding</keyword>
<feature type="active site" description="Proton acceptor; for glutaminase activity" evidence="7">
    <location>
        <position position="41"/>
    </location>
</feature>
<reference evidence="12" key="1">
    <citation type="submission" date="2009-12" db="EMBL/GenBank/DDBJ databases">
        <title>Complete sequence of Treponema azotonutricium strain ZAS-9.</title>
        <authorList>
            <person name="Tetu S.G."/>
            <person name="Matson E."/>
            <person name="Ren Q."/>
            <person name="Seshadri R."/>
            <person name="Elbourne L."/>
            <person name="Hassan K.A."/>
            <person name="Durkin A."/>
            <person name="Radune D."/>
            <person name="Mohamoud Y."/>
            <person name="Shay R."/>
            <person name="Jin S."/>
            <person name="Zhang X."/>
            <person name="Lucey K."/>
            <person name="Ballor N.R."/>
            <person name="Ottesen E."/>
            <person name="Rosenthal R."/>
            <person name="Allen A."/>
            <person name="Leadbetter J.R."/>
            <person name="Paulsen I.T."/>
        </authorList>
    </citation>
    <scope>NUCLEOTIDE SEQUENCE [LARGE SCALE GENOMIC DNA]</scope>
    <source>
        <strain evidence="12">ATCC BAA-888 / DSM 13862 / ZAS-9</strain>
    </source>
</reference>
<name>F5YCG4_LEAAZ</name>
<comment type="similarity">
    <text evidence="2 7 8">In the C-terminal section; belongs to the NAD synthetase family.</text>
</comment>
<dbReference type="eggNOG" id="COG0388">
    <property type="taxonomic scope" value="Bacteria"/>
</dbReference>
<evidence type="ECO:0000256" key="5">
    <source>
        <dbReference type="ARBA" id="ARBA00022840"/>
    </source>
</evidence>
<feature type="binding site" evidence="7">
    <location>
        <position position="119"/>
    </location>
    <ligand>
        <name>L-glutamine</name>
        <dbReference type="ChEBI" id="CHEBI:58359"/>
    </ligand>
</feature>
<feature type="binding site" evidence="7">
    <location>
        <position position="432"/>
    </location>
    <ligand>
        <name>ATP</name>
        <dbReference type="ChEBI" id="CHEBI:30616"/>
    </ligand>
</feature>
<feature type="binding site" evidence="7">
    <location>
        <position position="408"/>
    </location>
    <ligand>
        <name>deamido-NAD(+)</name>
        <dbReference type="ChEBI" id="CHEBI:58437"/>
        <note>ligand shared between two neighboring subunits</note>
    </ligand>
</feature>
<evidence type="ECO:0000256" key="9">
    <source>
        <dbReference type="RuleBase" id="RU003811"/>
    </source>
</evidence>
<evidence type="ECO:0000256" key="6">
    <source>
        <dbReference type="ARBA" id="ARBA00023027"/>
    </source>
</evidence>
<dbReference type="NCBIfam" id="NF010588">
    <property type="entry name" value="PRK13981.1"/>
    <property type="match status" value="1"/>
</dbReference>
<dbReference type="InterPro" id="IPR014729">
    <property type="entry name" value="Rossmann-like_a/b/a_fold"/>
</dbReference>
<evidence type="ECO:0000256" key="1">
    <source>
        <dbReference type="ARBA" id="ARBA00005188"/>
    </source>
</evidence>
<sequence length="583" mass="64729">MRIAIAQINSTIGDFSGNKEKLLAFANKARAEKADLVLFPELAVCGYPPMDLLDQDRFVELNIRTVHILQRELPPDIAVGLGFVNRNPYSRGKNLVNMYGIIHGRELAFEQVKTLLPTYDVFDEARNFESAQKWNVFEYKGERIGVAICEDVWRETDTPGTFYVKDPVKELLDQGISLLCVPSASPYVAGKLKVRRNLAERIAVRGNIPLIYVNAVGANDQIVFDGRSFVVAPTAKAEDSASANDYPLRLTAKAFEEDLVVWDSGETAQPSLSEDAKQSPGFFAEKDDPYKVGLSRYELDILEDALVMGIKDYMKKCGFTRAHLGLSGGIDSALVAYLGVKAIGADNIACFSMPSRFSSQGSKDDAKELADNLGCRYEVLPIEQTFNAFLSTLEGVFEKKPFDVAEENLQARIRGTLLMGFSNKFNSMLLTTGNKSELAMGYCTLYGDMDGALGPIGDVFKTEVFALCRRINERSIAANGKAVIPPAIIDKPPSAELRPNQKDQDSLPPYEVLDEILRLYLYDNLSKDEIVRKGWDADLAARIIRTVARAEFKRRQAPPVLKVSPRAFGMGRRMPIARVIYEI</sequence>
<comment type="similarity">
    <text evidence="9">Belongs to the NAD synthetase family.</text>
</comment>
<dbReference type="GO" id="GO:0009435">
    <property type="term" value="P:NAD+ biosynthetic process"/>
    <property type="evidence" value="ECO:0007669"/>
    <property type="project" value="UniProtKB-UniRule"/>
</dbReference>
<evidence type="ECO:0000256" key="8">
    <source>
        <dbReference type="PIRNR" id="PIRNR006630"/>
    </source>
</evidence>
<keyword evidence="12" id="KW-1185">Reference proteome</keyword>
<comment type="catalytic activity">
    <reaction evidence="7 8">
        <text>deamido-NAD(+) + L-glutamine + ATP + H2O = L-glutamate + AMP + diphosphate + NAD(+) + H(+)</text>
        <dbReference type="Rhea" id="RHEA:24384"/>
        <dbReference type="ChEBI" id="CHEBI:15377"/>
        <dbReference type="ChEBI" id="CHEBI:15378"/>
        <dbReference type="ChEBI" id="CHEBI:29985"/>
        <dbReference type="ChEBI" id="CHEBI:30616"/>
        <dbReference type="ChEBI" id="CHEBI:33019"/>
        <dbReference type="ChEBI" id="CHEBI:57540"/>
        <dbReference type="ChEBI" id="CHEBI:58359"/>
        <dbReference type="ChEBI" id="CHEBI:58437"/>
        <dbReference type="ChEBI" id="CHEBI:456215"/>
        <dbReference type="EC" id="6.3.5.1"/>
    </reaction>
</comment>
<dbReference type="PROSITE" id="PS50263">
    <property type="entry name" value="CN_HYDROLASE"/>
    <property type="match status" value="1"/>
</dbReference>
<dbReference type="NCBIfam" id="TIGR00552">
    <property type="entry name" value="nadE"/>
    <property type="match status" value="1"/>
</dbReference>
<dbReference type="KEGG" id="taz:TREAZ_2846"/>
<dbReference type="FunFam" id="3.40.50.620:FF:000106">
    <property type="entry name" value="Glutamine-dependent NAD(+) synthetase"/>
    <property type="match status" value="1"/>
</dbReference>
<organism evidence="11 12">
    <name type="scientific">Leadbettera azotonutricia (strain ATCC BAA-888 / DSM 13862 / ZAS-9)</name>
    <name type="common">Treponema azotonutricium</name>
    <dbReference type="NCBI Taxonomy" id="545695"/>
    <lineage>
        <taxon>Bacteria</taxon>
        <taxon>Pseudomonadati</taxon>
        <taxon>Spirochaetota</taxon>
        <taxon>Spirochaetia</taxon>
        <taxon>Spirochaetales</taxon>
        <taxon>Breznakiellaceae</taxon>
        <taxon>Leadbettera</taxon>
    </lineage>
</organism>
<dbReference type="InterPro" id="IPR003694">
    <property type="entry name" value="NAD_synthase"/>
</dbReference>
<reference evidence="11 12" key="2">
    <citation type="journal article" date="2011" name="ISME J.">
        <title>RNA-seq reveals cooperative metabolic interactions between two termite-gut spirochete species in co-culture.</title>
        <authorList>
            <person name="Rosenthal A.Z."/>
            <person name="Matson E.G."/>
            <person name="Eldar A."/>
            <person name="Leadbetter J.R."/>
        </authorList>
    </citation>
    <scope>NUCLEOTIDE SEQUENCE [LARGE SCALE GENOMIC DNA]</scope>
    <source>
        <strain evidence="12">ATCC BAA-888 / DSM 13862 / ZAS-9</strain>
    </source>
</reference>
<keyword evidence="6 7" id="KW-0520">NAD</keyword>
<dbReference type="PANTHER" id="PTHR23090">
    <property type="entry name" value="NH 3 /GLUTAMINE-DEPENDENT NAD + SYNTHETASE"/>
    <property type="match status" value="1"/>
</dbReference>
<dbReference type="OrthoDB" id="9803818at2"/>